<dbReference type="InParanoid" id="A0A0V0QUX3"/>
<dbReference type="PANTHER" id="PTHR15241">
    <property type="entry name" value="TRANSFORMER-2-RELATED"/>
    <property type="match status" value="1"/>
</dbReference>
<gene>
    <name evidence="4" type="ORF">PPERSA_01092</name>
</gene>
<feature type="compositionally biased region" description="Acidic residues" evidence="2">
    <location>
        <begin position="337"/>
        <end position="354"/>
    </location>
</feature>
<feature type="region of interest" description="Disordered" evidence="2">
    <location>
        <begin position="104"/>
        <end position="129"/>
    </location>
</feature>
<organism evidence="4 5">
    <name type="scientific">Pseudocohnilembus persalinus</name>
    <name type="common">Ciliate</name>
    <dbReference type="NCBI Taxonomy" id="266149"/>
    <lineage>
        <taxon>Eukaryota</taxon>
        <taxon>Sar</taxon>
        <taxon>Alveolata</taxon>
        <taxon>Ciliophora</taxon>
        <taxon>Intramacronucleata</taxon>
        <taxon>Oligohymenophorea</taxon>
        <taxon>Scuticociliatia</taxon>
        <taxon>Philasterida</taxon>
        <taxon>Pseudocohnilembidae</taxon>
        <taxon>Pseudocohnilembus</taxon>
    </lineage>
</organism>
<keyword evidence="5" id="KW-1185">Reference proteome</keyword>
<dbReference type="Proteomes" id="UP000054937">
    <property type="component" value="Unassembled WGS sequence"/>
</dbReference>
<dbReference type="InterPro" id="IPR012677">
    <property type="entry name" value="Nucleotide-bd_a/b_plait_sf"/>
</dbReference>
<dbReference type="InterPro" id="IPR000504">
    <property type="entry name" value="RRM_dom"/>
</dbReference>
<dbReference type="AlphaFoldDB" id="A0A0V0QUX3"/>
<dbReference type="EMBL" id="LDAU01000102">
    <property type="protein sequence ID" value="KRX06014.1"/>
    <property type="molecule type" value="Genomic_DNA"/>
</dbReference>
<feature type="region of interest" description="Disordered" evidence="2">
    <location>
        <begin position="302"/>
        <end position="322"/>
    </location>
</feature>
<evidence type="ECO:0000313" key="4">
    <source>
        <dbReference type="EMBL" id="KRX06014.1"/>
    </source>
</evidence>
<comment type="caution">
    <text evidence="4">The sequence shown here is derived from an EMBL/GenBank/DDBJ whole genome shotgun (WGS) entry which is preliminary data.</text>
</comment>
<evidence type="ECO:0000256" key="1">
    <source>
        <dbReference type="PROSITE-ProRule" id="PRU00176"/>
    </source>
</evidence>
<evidence type="ECO:0000259" key="3">
    <source>
        <dbReference type="PROSITE" id="PS50102"/>
    </source>
</evidence>
<feature type="region of interest" description="Disordered" evidence="2">
    <location>
        <begin position="335"/>
        <end position="361"/>
    </location>
</feature>
<dbReference type="OrthoDB" id="267048at2759"/>
<dbReference type="Pfam" id="PF00076">
    <property type="entry name" value="RRM_1"/>
    <property type="match status" value="1"/>
</dbReference>
<reference evidence="4 5" key="1">
    <citation type="journal article" date="2015" name="Sci. Rep.">
        <title>Genome of the facultative scuticociliatosis pathogen Pseudocohnilembus persalinus provides insight into its virulence through horizontal gene transfer.</title>
        <authorList>
            <person name="Xiong J."/>
            <person name="Wang G."/>
            <person name="Cheng J."/>
            <person name="Tian M."/>
            <person name="Pan X."/>
            <person name="Warren A."/>
            <person name="Jiang C."/>
            <person name="Yuan D."/>
            <person name="Miao W."/>
        </authorList>
    </citation>
    <scope>NUCLEOTIDE SEQUENCE [LARGE SCALE GENOMIC DNA]</scope>
    <source>
        <strain evidence="4">36N120E</strain>
    </source>
</reference>
<feature type="region of interest" description="Disordered" evidence="2">
    <location>
        <begin position="479"/>
        <end position="502"/>
    </location>
</feature>
<feature type="domain" description="RRM" evidence="3">
    <location>
        <begin position="551"/>
        <end position="628"/>
    </location>
</feature>
<dbReference type="Gene3D" id="4.10.1000.40">
    <property type="match status" value="1"/>
</dbReference>
<feature type="compositionally biased region" description="Low complexity" evidence="2">
    <location>
        <begin position="412"/>
        <end position="425"/>
    </location>
</feature>
<dbReference type="PANTHER" id="PTHR15241:SF304">
    <property type="entry name" value="RRM DOMAIN-CONTAINING PROTEIN"/>
    <property type="match status" value="1"/>
</dbReference>
<accession>A0A0V0QUX3</accession>
<dbReference type="PROSITE" id="PS50102">
    <property type="entry name" value="RRM"/>
    <property type="match status" value="1"/>
</dbReference>
<evidence type="ECO:0000256" key="2">
    <source>
        <dbReference type="SAM" id="MobiDB-lite"/>
    </source>
</evidence>
<dbReference type="Gene3D" id="3.30.70.330">
    <property type="match status" value="1"/>
</dbReference>
<dbReference type="GO" id="GO:0003723">
    <property type="term" value="F:RNA binding"/>
    <property type="evidence" value="ECO:0007669"/>
    <property type="project" value="UniProtKB-UniRule"/>
</dbReference>
<feature type="compositionally biased region" description="Basic and acidic residues" evidence="2">
    <location>
        <begin position="107"/>
        <end position="129"/>
    </location>
</feature>
<protein>
    <recommendedName>
        <fullName evidence="3">RRM domain-containing protein</fullName>
    </recommendedName>
</protein>
<dbReference type="SMART" id="SM00360">
    <property type="entry name" value="RRM"/>
    <property type="match status" value="1"/>
</dbReference>
<dbReference type="SUPFAM" id="SSF54928">
    <property type="entry name" value="RNA-binding domain, RBD"/>
    <property type="match status" value="1"/>
</dbReference>
<dbReference type="InterPro" id="IPR035979">
    <property type="entry name" value="RBD_domain_sf"/>
</dbReference>
<name>A0A0V0QUX3_PSEPJ</name>
<evidence type="ECO:0000313" key="5">
    <source>
        <dbReference type="Proteomes" id="UP000054937"/>
    </source>
</evidence>
<keyword evidence="1" id="KW-0694">RNA-binding</keyword>
<feature type="compositionally biased region" description="Polar residues" evidence="2">
    <location>
        <begin position="426"/>
        <end position="444"/>
    </location>
</feature>
<sequence>MFLIWNIFQKRENMHVMRRNRNLDSHEVIPDFEKKDVLGIDYYDQDQVEGYRKYYNNPGKQKIPVYKSALKSHIEIKKIYEEDSEDLLNKQVQHLQQKQILNKIQNNKKDSSDSRSQYNEKNKQNSQNGKDDSIIEACFYGENCRVDNCPYQHPLGKYDFNQNCKFGDKCIEYPNCYFKHPNKPHIPKVLDDLKKKSIKIERAWNSSNTYNNNKNSQKDQKFSEEGYISDDDGYEIIRKKKYPTTPCPFGEECPYKNNLCCDFAHEGDKKRQKSIQKNILDNINEKAKKKYSDEILQQEKTQCQIQQNSDSDSKNKKQINKNSFFKRQTNFKSQQVDVDDYYEDNDDDDDDDYDLNSSSGFQNKNFLQVQNSHRLTSHQDTKVSLEDQQQKRKKMYFQNGWDLDIPILSSNSSSQIQQIQQPPNSKKNSTSHLNVQSTKKNVPKTLSENINQGQSIKNSQNSTDKIIGEKQGQLKFLSKNSHKNSSNGSHKKNKKKQQQLDSQNAQKILQGSQSNGENNFKQIRLQQKQNQLQENSDSAKKNFQQKVKHGYKVIVNNIPYKCTDQDLNNFFKEILNFQPAKCYLIYDRETGVSRGFGFADFSSIMEQNLALQLDGYKLGGRKLKIQEA</sequence>
<feature type="region of interest" description="Disordered" evidence="2">
    <location>
        <begin position="412"/>
        <end position="444"/>
    </location>
</feature>
<proteinExistence type="predicted"/>